<organism evidence="1 2">
    <name type="scientific">Racocetra fulgida</name>
    <dbReference type="NCBI Taxonomy" id="60492"/>
    <lineage>
        <taxon>Eukaryota</taxon>
        <taxon>Fungi</taxon>
        <taxon>Fungi incertae sedis</taxon>
        <taxon>Mucoromycota</taxon>
        <taxon>Glomeromycotina</taxon>
        <taxon>Glomeromycetes</taxon>
        <taxon>Diversisporales</taxon>
        <taxon>Gigasporaceae</taxon>
        <taxon>Racocetra</taxon>
    </lineage>
</organism>
<accession>A0A9N8ZKG0</accession>
<dbReference type="AlphaFoldDB" id="A0A9N8ZKG0"/>
<evidence type="ECO:0000313" key="1">
    <source>
        <dbReference type="EMBL" id="CAG8498550.1"/>
    </source>
</evidence>
<dbReference type="OrthoDB" id="2343125at2759"/>
<reference evidence="1" key="1">
    <citation type="submission" date="2021-06" db="EMBL/GenBank/DDBJ databases">
        <authorList>
            <person name="Kallberg Y."/>
            <person name="Tangrot J."/>
            <person name="Rosling A."/>
        </authorList>
    </citation>
    <scope>NUCLEOTIDE SEQUENCE</scope>
    <source>
        <strain evidence="1">IN212</strain>
    </source>
</reference>
<sequence>MPESAYVSDPNKPQIKVTLSQDVSTHSLEYPIGSTQTAKFDCSNISGDPEILIQAYKLFPTIPEPTYLDVWPSPMVNIPI</sequence>
<comment type="caution">
    <text evidence="1">The sequence shown here is derived from an EMBL/GenBank/DDBJ whole genome shotgun (WGS) entry which is preliminary data.</text>
</comment>
<dbReference type="EMBL" id="CAJVPZ010001730">
    <property type="protein sequence ID" value="CAG8498550.1"/>
    <property type="molecule type" value="Genomic_DNA"/>
</dbReference>
<gene>
    <name evidence="1" type="ORF">RFULGI_LOCUS2325</name>
</gene>
<evidence type="ECO:0000313" key="2">
    <source>
        <dbReference type="Proteomes" id="UP000789396"/>
    </source>
</evidence>
<name>A0A9N8ZKG0_9GLOM</name>
<proteinExistence type="predicted"/>
<protein>
    <submittedName>
        <fullName evidence="1">5112_t:CDS:1</fullName>
    </submittedName>
</protein>
<keyword evidence="2" id="KW-1185">Reference proteome</keyword>
<dbReference type="Proteomes" id="UP000789396">
    <property type="component" value="Unassembled WGS sequence"/>
</dbReference>